<keyword evidence="3" id="KW-1185">Reference proteome</keyword>
<dbReference type="Proteomes" id="UP000886595">
    <property type="component" value="Unassembled WGS sequence"/>
</dbReference>
<organism evidence="2 3">
    <name type="scientific">Brassica carinata</name>
    <name type="common">Ethiopian mustard</name>
    <name type="synonym">Abyssinian cabbage</name>
    <dbReference type="NCBI Taxonomy" id="52824"/>
    <lineage>
        <taxon>Eukaryota</taxon>
        <taxon>Viridiplantae</taxon>
        <taxon>Streptophyta</taxon>
        <taxon>Embryophyta</taxon>
        <taxon>Tracheophyta</taxon>
        <taxon>Spermatophyta</taxon>
        <taxon>Magnoliopsida</taxon>
        <taxon>eudicotyledons</taxon>
        <taxon>Gunneridae</taxon>
        <taxon>Pentapetalae</taxon>
        <taxon>rosids</taxon>
        <taxon>malvids</taxon>
        <taxon>Brassicales</taxon>
        <taxon>Brassicaceae</taxon>
        <taxon>Brassiceae</taxon>
        <taxon>Brassica</taxon>
    </lineage>
</organism>
<evidence type="ECO:0000313" key="3">
    <source>
        <dbReference type="Proteomes" id="UP000886595"/>
    </source>
</evidence>
<name>A0A8X7R590_BRACI</name>
<feature type="region of interest" description="Disordered" evidence="1">
    <location>
        <begin position="36"/>
        <end position="67"/>
    </location>
</feature>
<dbReference type="EMBL" id="JAAMPC010000011">
    <property type="protein sequence ID" value="KAG2282908.1"/>
    <property type="molecule type" value="Genomic_DNA"/>
</dbReference>
<feature type="compositionally biased region" description="Basic and acidic residues" evidence="1">
    <location>
        <begin position="54"/>
        <end position="67"/>
    </location>
</feature>
<comment type="caution">
    <text evidence="2">The sequence shown here is derived from an EMBL/GenBank/DDBJ whole genome shotgun (WGS) entry which is preliminary data.</text>
</comment>
<evidence type="ECO:0000313" key="2">
    <source>
        <dbReference type="EMBL" id="KAG2282908.1"/>
    </source>
</evidence>
<accession>A0A8X7R590</accession>
<dbReference type="AlphaFoldDB" id="A0A8X7R590"/>
<gene>
    <name evidence="2" type="ORF">Bca52824_054128</name>
</gene>
<protein>
    <submittedName>
        <fullName evidence="2">Uncharacterized protein</fullName>
    </submittedName>
</protein>
<evidence type="ECO:0000256" key="1">
    <source>
        <dbReference type="SAM" id="MobiDB-lite"/>
    </source>
</evidence>
<reference evidence="2 3" key="1">
    <citation type="submission" date="2020-02" db="EMBL/GenBank/DDBJ databases">
        <authorList>
            <person name="Ma Q."/>
            <person name="Huang Y."/>
            <person name="Song X."/>
            <person name="Pei D."/>
        </authorList>
    </citation>
    <scope>NUCLEOTIDE SEQUENCE [LARGE SCALE GENOMIC DNA]</scope>
    <source>
        <strain evidence="2">Sxm20200214</strain>
        <tissue evidence="2">Leaf</tissue>
    </source>
</reference>
<sequence length="67" mass="7443">MEMDTIKAHLLENGIDMDAEDFLENLSEEEAVEVIKGQEEGSNGQEEEEMVYVEEEKGPVGGDAVKK</sequence>
<proteinExistence type="predicted"/>